<comment type="caution">
    <text evidence="2">The sequence shown here is derived from an EMBL/GenBank/DDBJ whole genome shotgun (WGS) entry which is preliminary data.</text>
</comment>
<protein>
    <submittedName>
        <fullName evidence="2">Uncharacterized protein</fullName>
    </submittedName>
</protein>
<accession>A0AA39SQA7</accession>
<gene>
    <name evidence="2" type="ORF">LWI29_025375</name>
    <name evidence="1" type="ORF">LWI29_037710</name>
</gene>
<keyword evidence="3" id="KW-1185">Reference proteome</keyword>
<dbReference type="AlphaFoldDB" id="A0AA39SQA7"/>
<reference evidence="2" key="1">
    <citation type="journal article" date="2022" name="Plant J.">
        <title>Strategies of tolerance reflected in two North American maple genomes.</title>
        <authorList>
            <person name="McEvoy S.L."/>
            <person name="Sezen U.U."/>
            <person name="Trouern-Trend A."/>
            <person name="McMahon S.M."/>
            <person name="Schaberg P.G."/>
            <person name="Yang J."/>
            <person name="Wegrzyn J.L."/>
            <person name="Swenson N.G."/>
        </authorList>
    </citation>
    <scope>NUCLEOTIDE SEQUENCE</scope>
    <source>
        <strain evidence="2">NS2018</strain>
    </source>
</reference>
<name>A0AA39SQA7_ACESA</name>
<organism evidence="2 3">
    <name type="scientific">Acer saccharum</name>
    <name type="common">Sugar maple</name>
    <dbReference type="NCBI Taxonomy" id="4024"/>
    <lineage>
        <taxon>Eukaryota</taxon>
        <taxon>Viridiplantae</taxon>
        <taxon>Streptophyta</taxon>
        <taxon>Embryophyta</taxon>
        <taxon>Tracheophyta</taxon>
        <taxon>Spermatophyta</taxon>
        <taxon>Magnoliopsida</taxon>
        <taxon>eudicotyledons</taxon>
        <taxon>Gunneridae</taxon>
        <taxon>Pentapetalae</taxon>
        <taxon>rosids</taxon>
        <taxon>malvids</taxon>
        <taxon>Sapindales</taxon>
        <taxon>Sapindaceae</taxon>
        <taxon>Hippocastanoideae</taxon>
        <taxon>Acereae</taxon>
        <taxon>Acer</taxon>
    </lineage>
</organism>
<reference evidence="2" key="2">
    <citation type="submission" date="2023-06" db="EMBL/GenBank/DDBJ databases">
        <authorList>
            <person name="Swenson N.G."/>
            <person name="Wegrzyn J.L."/>
            <person name="Mcevoy S.L."/>
        </authorList>
    </citation>
    <scope>NUCLEOTIDE SEQUENCE</scope>
    <source>
        <strain evidence="2">NS2018</strain>
        <tissue evidence="2">Leaf</tissue>
    </source>
</reference>
<evidence type="ECO:0000313" key="3">
    <source>
        <dbReference type="Proteomes" id="UP001168877"/>
    </source>
</evidence>
<proteinExistence type="predicted"/>
<dbReference type="Proteomes" id="UP001168877">
    <property type="component" value="Unassembled WGS sequence"/>
</dbReference>
<dbReference type="EMBL" id="JAUESC010000380">
    <property type="protein sequence ID" value="KAK0592784.1"/>
    <property type="molecule type" value="Genomic_DNA"/>
</dbReference>
<evidence type="ECO:0000313" key="1">
    <source>
        <dbReference type="EMBL" id="KAK0572814.1"/>
    </source>
</evidence>
<dbReference type="EMBL" id="JAUESC010000388">
    <property type="protein sequence ID" value="KAK0572814.1"/>
    <property type="molecule type" value="Genomic_DNA"/>
</dbReference>
<sequence length="140" mass="15620">MPLSNKNGEGELRASCLSSPWARPCLKRQRFACLLKCTGELMASVVNSPEARYRLGSDFSLCSMRRAHGDLIGIALGSLSSRFWPLSLLHEASSGRLYWARRGLAFVSVLGSLVDLISWKKFKSTLQNKHKQLAHHIKHA</sequence>
<evidence type="ECO:0000313" key="2">
    <source>
        <dbReference type="EMBL" id="KAK0592784.1"/>
    </source>
</evidence>